<accession>A0A382A1W9</accession>
<dbReference type="Gene3D" id="3.30.450.20">
    <property type="entry name" value="PAS domain"/>
    <property type="match status" value="1"/>
</dbReference>
<dbReference type="SUPFAM" id="SSF55785">
    <property type="entry name" value="PYP-like sensor domain (PAS domain)"/>
    <property type="match status" value="1"/>
</dbReference>
<dbReference type="GO" id="GO:0003677">
    <property type="term" value="F:DNA binding"/>
    <property type="evidence" value="ECO:0007669"/>
    <property type="project" value="InterPro"/>
</dbReference>
<evidence type="ECO:0000259" key="1">
    <source>
        <dbReference type="PROSITE" id="PS50112"/>
    </source>
</evidence>
<dbReference type="InterPro" id="IPR035965">
    <property type="entry name" value="PAS-like_dom_sf"/>
</dbReference>
<gene>
    <name evidence="2" type="ORF">METZ01_LOCUS148390</name>
</gene>
<protein>
    <recommendedName>
        <fullName evidence="1">PAS domain-containing protein</fullName>
    </recommendedName>
</protein>
<dbReference type="InterPro" id="IPR010982">
    <property type="entry name" value="Lambda_DNA-bd_dom_sf"/>
</dbReference>
<dbReference type="InterPro" id="IPR000014">
    <property type="entry name" value="PAS"/>
</dbReference>
<dbReference type="CDD" id="cd00130">
    <property type="entry name" value="PAS"/>
    <property type="match status" value="1"/>
</dbReference>
<proteinExistence type="predicted"/>
<dbReference type="Gene3D" id="1.10.260.40">
    <property type="entry name" value="lambda repressor-like DNA-binding domains"/>
    <property type="match status" value="1"/>
</dbReference>
<organism evidence="2">
    <name type="scientific">marine metagenome</name>
    <dbReference type="NCBI Taxonomy" id="408172"/>
    <lineage>
        <taxon>unclassified sequences</taxon>
        <taxon>metagenomes</taxon>
        <taxon>ecological metagenomes</taxon>
    </lineage>
</organism>
<dbReference type="EMBL" id="UINC01023584">
    <property type="protein sequence ID" value="SVA95536.1"/>
    <property type="molecule type" value="Genomic_DNA"/>
</dbReference>
<feature type="non-terminal residue" evidence="2">
    <location>
        <position position="192"/>
    </location>
</feature>
<evidence type="ECO:0000313" key="2">
    <source>
        <dbReference type="EMBL" id="SVA95536.1"/>
    </source>
</evidence>
<dbReference type="PROSITE" id="PS50112">
    <property type="entry name" value="PAS"/>
    <property type="match status" value="1"/>
</dbReference>
<feature type="domain" description="PAS" evidence="1">
    <location>
        <begin position="132"/>
        <end position="172"/>
    </location>
</feature>
<dbReference type="AlphaFoldDB" id="A0A382A1W9"/>
<dbReference type="InterPro" id="IPR013655">
    <property type="entry name" value="PAS_fold_3"/>
</dbReference>
<name>A0A382A1W9_9ZZZZ</name>
<reference evidence="2" key="1">
    <citation type="submission" date="2018-05" db="EMBL/GenBank/DDBJ databases">
        <authorList>
            <person name="Lanie J.A."/>
            <person name="Ng W.-L."/>
            <person name="Kazmierczak K.M."/>
            <person name="Andrzejewski T.M."/>
            <person name="Davidsen T.M."/>
            <person name="Wayne K.J."/>
            <person name="Tettelin H."/>
            <person name="Glass J.I."/>
            <person name="Rusch D."/>
            <person name="Podicherti R."/>
            <person name="Tsui H.-C.T."/>
            <person name="Winkler M.E."/>
        </authorList>
    </citation>
    <scope>NUCLEOTIDE SEQUENCE</scope>
</reference>
<sequence length="192" mass="21865">MENVKEIINNLMINKGLRRKRDVAAFFGVSPQALSFWIAKNQIPPKHLLKLSQQNIMINPSEPSSISLTPGSHPTEDSKTVIDYLMRENVSLKQELESLKAEIVELKTPSPKDNLLDKIVADSLLICGRVTDGIITEVDGKWKDILGYDDDQLVGHRYDRADLIHPDELKRVWRIQEKLKGTETITESRYCT</sequence>
<dbReference type="Pfam" id="PF08447">
    <property type="entry name" value="PAS_3"/>
    <property type="match status" value="1"/>
</dbReference>